<dbReference type="GO" id="GO:0005886">
    <property type="term" value="C:plasma membrane"/>
    <property type="evidence" value="ECO:0007669"/>
    <property type="project" value="TreeGrafter"/>
</dbReference>
<feature type="transmembrane region" description="Helical" evidence="5">
    <location>
        <begin position="105"/>
        <end position="125"/>
    </location>
</feature>
<evidence type="ECO:0000313" key="7">
    <source>
        <dbReference type="EMBL" id="WPK26735.1"/>
    </source>
</evidence>
<dbReference type="AlphaFoldDB" id="A0AAX4HDV5"/>
<dbReference type="PANTHER" id="PTHR21324:SF2">
    <property type="entry name" value="EG:22E5.9 PROTEIN"/>
    <property type="match status" value="1"/>
</dbReference>
<name>A0AAX4HDV5_9ASCO</name>
<dbReference type="Proteomes" id="UP001338582">
    <property type="component" value="Chromosome 5"/>
</dbReference>
<evidence type="ECO:0000256" key="4">
    <source>
        <dbReference type="ARBA" id="ARBA00023136"/>
    </source>
</evidence>
<evidence type="ECO:0000259" key="6">
    <source>
        <dbReference type="Pfam" id="PF10277"/>
    </source>
</evidence>
<sequence length="302" mass="34561">MAARIFHFKKIHYYLIPLVALVVWWGMLIALLSAWSLQGKPIYDFMKGEAQNPIYISDIGATNLQPLFIACVGFQMIFFVGTLVMEYVLRKKKKLQPYVSKKQPIFAIISIVFAVIGQLGILFVACFRSPSFKTVHLSMVGVFIVGEFLACVFNFFNSFLFGYLPGRLNPNHEKVIFGKHRFANLYMVSFVCKLFWLMAAIVFALLFGIFMKRKERSLSAIFEWTISFWYGMLLLFWSIDLFPSAVKHYEVHHAQKVGETFVDNHQAPIVVDEELTEKLVSSTDGSSSPVPVQPPEQLHLHV</sequence>
<dbReference type="InterPro" id="IPR050911">
    <property type="entry name" value="DRAM/TMEM150_Autophagy_Mod"/>
</dbReference>
<feature type="transmembrane region" description="Helical" evidence="5">
    <location>
        <begin position="221"/>
        <end position="239"/>
    </location>
</feature>
<dbReference type="EMBL" id="CP138898">
    <property type="protein sequence ID" value="WPK26735.1"/>
    <property type="molecule type" value="Genomic_DNA"/>
</dbReference>
<feature type="transmembrane region" description="Helical" evidence="5">
    <location>
        <begin position="12"/>
        <end position="37"/>
    </location>
</feature>
<keyword evidence="3 5" id="KW-1133">Transmembrane helix</keyword>
<feature type="domain" description="CWH43-like N-terminal" evidence="6">
    <location>
        <begin position="13"/>
        <end position="243"/>
    </location>
</feature>
<keyword evidence="4 5" id="KW-0472">Membrane</keyword>
<feature type="transmembrane region" description="Helical" evidence="5">
    <location>
        <begin position="185"/>
        <end position="209"/>
    </location>
</feature>
<dbReference type="KEGG" id="asau:88175157"/>
<dbReference type="GeneID" id="88175157"/>
<keyword evidence="2 5" id="KW-0812">Transmembrane</keyword>
<evidence type="ECO:0000256" key="3">
    <source>
        <dbReference type="ARBA" id="ARBA00022989"/>
    </source>
</evidence>
<dbReference type="InterPro" id="IPR019402">
    <property type="entry name" value="CWH43_N"/>
</dbReference>
<evidence type="ECO:0000256" key="2">
    <source>
        <dbReference type="ARBA" id="ARBA00022692"/>
    </source>
</evidence>
<keyword evidence="8" id="KW-1185">Reference proteome</keyword>
<evidence type="ECO:0000313" key="8">
    <source>
        <dbReference type="Proteomes" id="UP001338582"/>
    </source>
</evidence>
<evidence type="ECO:0000256" key="5">
    <source>
        <dbReference type="SAM" id="Phobius"/>
    </source>
</evidence>
<comment type="subcellular location">
    <subcellularLocation>
        <location evidence="1">Endomembrane system</location>
        <topology evidence="1">Multi-pass membrane protein</topology>
    </subcellularLocation>
</comment>
<dbReference type="RefSeq" id="XP_062879115.1">
    <property type="nucleotide sequence ID" value="XM_063023045.1"/>
</dbReference>
<proteinExistence type="predicted"/>
<protein>
    <recommendedName>
        <fullName evidence="6">CWH43-like N-terminal domain-containing protein</fullName>
    </recommendedName>
</protein>
<evidence type="ECO:0000256" key="1">
    <source>
        <dbReference type="ARBA" id="ARBA00004127"/>
    </source>
</evidence>
<dbReference type="Pfam" id="PF10277">
    <property type="entry name" value="Frag1"/>
    <property type="match status" value="1"/>
</dbReference>
<organism evidence="7 8">
    <name type="scientific">Australozyma saopauloensis</name>
    <dbReference type="NCBI Taxonomy" id="291208"/>
    <lineage>
        <taxon>Eukaryota</taxon>
        <taxon>Fungi</taxon>
        <taxon>Dikarya</taxon>
        <taxon>Ascomycota</taxon>
        <taxon>Saccharomycotina</taxon>
        <taxon>Pichiomycetes</taxon>
        <taxon>Metschnikowiaceae</taxon>
        <taxon>Australozyma</taxon>
    </lineage>
</organism>
<gene>
    <name evidence="7" type="ORF">PUMCH_004095</name>
</gene>
<dbReference type="PANTHER" id="PTHR21324">
    <property type="entry name" value="FASTING-INDUCIBLE INTEGRAL MEMBRANE PROTEIN TM6P1-RELATED"/>
    <property type="match status" value="1"/>
</dbReference>
<feature type="transmembrane region" description="Helical" evidence="5">
    <location>
        <begin position="137"/>
        <end position="164"/>
    </location>
</feature>
<feature type="transmembrane region" description="Helical" evidence="5">
    <location>
        <begin position="67"/>
        <end position="85"/>
    </location>
</feature>
<accession>A0AAX4HDV5</accession>
<reference evidence="7 8" key="1">
    <citation type="submission" date="2023-10" db="EMBL/GenBank/DDBJ databases">
        <title>Draft Genome Sequence of Candida saopaulonensis from a very Premature Infant with Sepsis.</title>
        <authorList>
            <person name="Ning Y."/>
            <person name="Dai R."/>
            <person name="Xiao M."/>
            <person name="Xu Y."/>
            <person name="Yan Q."/>
            <person name="Zhang L."/>
        </authorList>
    </citation>
    <scope>NUCLEOTIDE SEQUENCE [LARGE SCALE GENOMIC DNA]</scope>
    <source>
        <strain evidence="7 8">19XY460</strain>
    </source>
</reference>
<dbReference type="GO" id="GO:0012505">
    <property type="term" value="C:endomembrane system"/>
    <property type="evidence" value="ECO:0007669"/>
    <property type="project" value="UniProtKB-SubCell"/>
</dbReference>